<comment type="caution">
    <text evidence="3">The sequence shown here is derived from an EMBL/GenBank/DDBJ whole genome shotgun (WGS) entry which is preliminary data.</text>
</comment>
<reference evidence="4" key="1">
    <citation type="journal article" date="2017" name="bioRxiv">
        <title>Conservation of a gene cluster reveals novel cercosporin biosynthetic mechanisms and extends production to the genus Colletotrichum.</title>
        <authorList>
            <person name="de Jonge R."/>
            <person name="Ebert M.K."/>
            <person name="Huitt-Roehl C.R."/>
            <person name="Pal P."/>
            <person name="Suttle J.C."/>
            <person name="Spanner R.E."/>
            <person name="Neubauer J.D."/>
            <person name="Jurick W.M.II."/>
            <person name="Stott K.A."/>
            <person name="Secor G.A."/>
            <person name="Thomma B.P.H.J."/>
            <person name="Van de Peer Y."/>
            <person name="Townsend C.A."/>
            <person name="Bolton M.D."/>
        </authorList>
    </citation>
    <scope>NUCLEOTIDE SEQUENCE [LARGE SCALE GENOMIC DNA]</scope>
    <source>
        <strain evidence="4">CBS538.71</strain>
    </source>
</reference>
<evidence type="ECO:0000256" key="1">
    <source>
        <dbReference type="SAM" id="MobiDB-lite"/>
    </source>
</evidence>
<evidence type="ECO:0000256" key="2">
    <source>
        <dbReference type="SAM" id="SignalP"/>
    </source>
</evidence>
<proteinExistence type="predicted"/>
<gene>
    <name evidence="3" type="ORF">CBER1_00179</name>
</gene>
<feature type="signal peptide" evidence="2">
    <location>
        <begin position="1"/>
        <end position="16"/>
    </location>
</feature>
<protein>
    <submittedName>
        <fullName evidence="3">Uncharacterized protein</fullName>
    </submittedName>
</protein>
<dbReference type="Proteomes" id="UP000237631">
    <property type="component" value="Unassembled WGS sequence"/>
</dbReference>
<evidence type="ECO:0000313" key="4">
    <source>
        <dbReference type="Proteomes" id="UP000237631"/>
    </source>
</evidence>
<dbReference type="OrthoDB" id="3646654at2759"/>
<evidence type="ECO:0000313" key="3">
    <source>
        <dbReference type="EMBL" id="PPJ57813.1"/>
    </source>
</evidence>
<dbReference type="EMBL" id="PNEN01000488">
    <property type="protein sequence ID" value="PPJ57813.1"/>
    <property type="molecule type" value="Genomic_DNA"/>
</dbReference>
<feature type="compositionally biased region" description="Polar residues" evidence="1">
    <location>
        <begin position="137"/>
        <end position="161"/>
    </location>
</feature>
<organism evidence="3 4">
    <name type="scientific">Cercospora berteroae</name>
    <dbReference type="NCBI Taxonomy" id="357750"/>
    <lineage>
        <taxon>Eukaryota</taxon>
        <taxon>Fungi</taxon>
        <taxon>Dikarya</taxon>
        <taxon>Ascomycota</taxon>
        <taxon>Pezizomycotina</taxon>
        <taxon>Dothideomycetes</taxon>
        <taxon>Dothideomycetidae</taxon>
        <taxon>Mycosphaerellales</taxon>
        <taxon>Mycosphaerellaceae</taxon>
        <taxon>Cercospora</taxon>
    </lineage>
</organism>
<keyword evidence="2" id="KW-0732">Signal</keyword>
<name>A0A2S6CDP1_9PEZI</name>
<feature type="region of interest" description="Disordered" evidence="1">
    <location>
        <begin position="137"/>
        <end position="199"/>
    </location>
</feature>
<accession>A0A2S6CDP1</accession>
<feature type="chain" id="PRO_5015771898" evidence="2">
    <location>
        <begin position="17"/>
        <end position="218"/>
    </location>
</feature>
<sequence>MRNIIVLSVLTVLAGALPVPQLWLHSSSPSDKLQISKTAHRKRQLTWDHSTYYVSDPYYTYYGSDTPIGPSLNIYDFCLTEEGKKVFAQCSGGSRQETHTSYNGYLTDIETESLVAWHTGGDPLNKDGWNPFQPTTATSRVNSGGSINRTRTTVSPGTGTRTDVDIDRSGGSGTNTGRRTSTGGGGAVNVNGKDKNASGSSGNLGCLGLGIATLGTNC</sequence>
<dbReference type="AlphaFoldDB" id="A0A2S6CDP1"/>
<keyword evidence="4" id="KW-1185">Reference proteome</keyword>